<evidence type="ECO:0000256" key="1">
    <source>
        <dbReference type="ARBA" id="ARBA00022722"/>
    </source>
</evidence>
<dbReference type="GO" id="GO:0008408">
    <property type="term" value="F:3'-5' exonuclease activity"/>
    <property type="evidence" value="ECO:0007669"/>
    <property type="project" value="InterPro"/>
</dbReference>
<dbReference type="InterPro" id="IPR002562">
    <property type="entry name" value="3'-5'_exonuclease_dom"/>
</dbReference>
<dbReference type="GeneID" id="25312595"/>
<sequence>MLDRAHLAVLPLRFKKAADMLTDLTSFHRPGSTGECICSGFAILPSHARGPCVRSPCCSSGPLTVHSGRSFSSCPSLGQAASKDADEFDDSELLDELADSSGDTFSDLGSMIRKRGTGEAHRRPVALRPVSAEEASRIRQREEAAKLYAQLQAVNKFREKVRNVESEVASLTPFSHLVSEFFDAKYFALDYELSRCARFSGDLGREFRLLKFSREVANIGLRVSAFSDAFRELVHELNEEFIRPRVSARKKVDRLLNSAHLAEKKYRNLQDLFLTIHTRGRLMSQILESLANDRGVPSERRETYRALRVKQIDVDRTLVKAGHYFRTFYLIRKELEGPFGASSLTRLLSQYAHVPPDMRARSKTWAPSIKALIGPNINQRNFDYTRGDIAAELHWLRRLNWLRLKSETKIHNLGGTAFTVRRGLFTPVAPLSQDLSRFDDYIFKTSEYITQTMVLQVITENHMKKWWTPMKVASDRAELHEEEELDDDGKEDDVERQTQSELLPLGAESEPQNNDTSSMKARTRFSVRRAMSSTSSSPLTLRVRDRMKPLFAFKKSSTLSARARGSKTLNDEVITMQAKLNRGTPGNRSKRSAKKWKSAPVSATSELDLRGLEELAEKASRSQGQPLRKPKSPKRKPYKVQSNPWKSAGAGNRRRLQSEGSLKDSPSGAQPVPQPNDTAITIGHSRPKRKRFYGPSSSAFPRRCSTVPGIRGGSSADGHSENDFSFVADFSAARTDHNALNSENLESTGSSPDTETAINGFTAQVTGSDDEKTSTPQFWSHNLHKGPGGKGILVHYCKTLENTERIASHFLQSDVVGFDIEWKPQTSSSTASIKDNISLIQLANEERIALFHIALFRPGETLDELVAPSLKAVLESSNITKVGVSIKADCTRVRRYLGINVQGQLELSHLYKLVKYSQSNPKLINKRAVNLSLQVEEHLGLPLYKEDEVRRSDWSRPLDYRQVQYAAADPYACLCLYHVLEAKRKALNPVPPRPAHAELNLPILLANGKPVPTRDDSQEPEENETPVEESAQEVEEELHAAKSP</sequence>
<dbReference type="InterPro" id="IPR036397">
    <property type="entry name" value="RNaseH_sf"/>
</dbReference>
<dbReference type="OrthoDB" id="1920326at2759"/>
<accession>A0A0F4Z523</accession>
<keyword evidence="6" id="KW-1185">Reference proteome</keyword>
<keyword evidence="5" id="KW-0547">Nucleotide-binding</keyword>
<keyword evidence="5" id="KW-0269">Exonuclease</keyword>
<dbReference type="Pfam" id="PF01612">
    <property type="entry name" value="DNA_pol_A_exo1"/>
    <property type="match status" value="1"/>
</dbReference>
<dbReference type="PANTHER" id="PTHR13620">
    <property type="entry name" value="3-5 EXONUCLEASE"/>
    <property type="match status" value="1"/>
</dbReference>
<organism evidence="5 6">
    <name type="scientific">Rasamsonia emersonii (strain ATCC 16479 / CBS 393.64 / IMI 116815)</name>
    <dbReference type="NCBI Taxonomy" id="1408163"/>
    <lineage>
        <taxon>Eukaryota</taxon>
        <taxon>Fungi</taxon>
        <taxon>Dikarya</taxon>
        <taxon>Ascomycota</taxon>
        <taxon>Pezizomycotina</taxon>
        <taxon>Eurotiomycetes</taxon>
        <taxon>Eurotiomycetidae</taxon>
        <taxon>Eurotiales</taxon>
        <taxon>Trichocomaceae</taxon>
        <taxon>Rasamsonia</taxon>
    </lineage>
</organism>
<feature type="compositionally biased region" description="Basic residues" evidence="3">
    <location>
        <begin position="588"/>
        <end position="597"/>
    </location>
</feature>
<feature type="compositionally biased region" description="Acidic residues" evidence="3">
    <location>
        <begin position="480"/>
        <end position="492"/>
    </location>
</feature>
<keyword evidence="1" id="KW-0540">Nuclease</keyword>
<dbReference type="GO" id="GO:0006139">
    <property type="term" value="P:nucleobase-containing compound metabolic process"/>
    <property type="evidence" value="ECO:0007669"/>
    <property type="project" value="InterPro"/>
</dbReference>
<feature type="compositionally biased region" description="Basic residues" evidence="3">
    <location>
        <begin position="628"/>
        <end position="638"/>
    </location>
</feature>
<proteinExistence type="predicted"/>
<feature type="domain" description="3'-5' exonuclease" evidence="4">
    <location>
        <begin position="794"/>
        <end position="985"/>
    </location>
</feature>
<dbReference type="STRING" id="1408163.A0A0F4Z523"/>
<evidence type="ECO:0000313" key="5">
    <source>
        <dbReference type="EMBL" id="KKA25440.1"/>
    </source>
</evidence>
<gene>
    <name evidence="5" type="ORF">T310_0541</name>
</gene>
<dbReference type="GO" id="GO:0003676">
    <property type="term" value="F:nucleic acid binding"/>
    <property type="evidence" value="ECO:0007669"/>
    <property type="project" value="InterPro"/>
</dbReference>
<keyword evidence="5" id="KW-0347">Helicase</keyword>
<dbReference type="SMART" id="SM00474">
    <property type="entry name" value="35EXOc"/>
    <property type="match status" value="1"/>
</dbReference>
<reference evidence="5 6" key="1">
    <citation type="submission" date="2015-04" db="EMBL/GenBank/DDBJ databases">
        <authorList>
            <person name="Heijne W.H."/>
            <person name="Fedorova N.D."/>
            <person name="Nierman W.C."/>
            <person name="Vollebregt A.W."/>
            <person name="Zhao Z."/>
            <person name="Wu L."/>
            <person name="Kumar M."/>
            <person name="Stam H."/>
            <person name="van den Berg M.A."/>
            <person name="Pel H.J."/>
        </authorList>
    </citation>
    <scope>NUCLEOTIDE SEQUENCE [LARGE SCALE GENOMIC DNA]</scope>
    <source>
        <strain evidence="5 6">CBS 393.64</strain>
    </source>
</reference>
<protein>
    <submittedName>
        <fullName evidence="5">3'-5' exonuclease/helicase (Wrn)</fullName>
    </submittedName>
</protein>
<dbReference type="SUPFAM" id="SSF53098">
    <property type="entry name" value="Ribonuclease H-like"/>
    <property type="match status" value="1"/>
</dbReference>
<keyword evidence="5" id="KW-0067">ATP-binding</keyword>
<dbReference type="Gene3D" id="3.30.420.10">
    <property type="entry name" value="Ribonuclease H-like superfamily/Ribonuclease H"/>
    <property type="match status" value="1"/>
</dbReference>
<feature type="region of interest" description="Disordered" evidence="3">
    <location>
        <begin position="1006"/>
        <end position="1044"/>
    </location>
</feature>
<dbReference type="AlphaFoldDB" id="A0A0F4Z523"/>
<dbReference type="InterPro" id="IPR051132">
    <property type="entry name" value="3-5_Exonuclease_domain"/>
</dbReference>
<dbReference type="InterPro" id="IPR012337">
    <property type="entry name" value="RNaseH-like_sf"/>
</dbReference>
<evidence type="ECO:0000313" key="6">
    <source>
        <dbReference type="Proteomes" id="UP000053958"/>
    </source>
</evidence>
<dbReference type="GO" id="GO:0004386">
    <property type="term" value="F:helicase activity"/>
    <property type="evidence" value="ECO:0007669"/>
    <property type="project" value="UniProtKB-KW"/>
</dbReference>
<dbReference type="EMBL" id="LASV01000022">
    <property type="protein sequence ID" value="KKA25440.1"/>
    <property type="molecule type" value="Genomic_DNA"/>
</dbReference>
<dbReference type="RefSeq" id="XP_013332052.1">
    <property type="nucleotide sequence ID" value="XM_013476598.1"/>
</dbReference>
<dbReference type="GO" id="GO:0005634">
    <property type="term" value="C:nucleus"/>
    <property type="evidence" value="ECO:0007669"/>
    <property type="project" value="TreeGrafter"/>
</dbReference>
<dbReference type="CDD" id="cd06141">
    <property type="entry name" value="WRN_exo"/>
    <property type="match status" value="1"/>
</dbReference>
<dbReference type="Proteomes" id="UP000053958">
    <property type="component" value="Unassembled WGS sequence"/>
</dbReference>
<feature type="region of interest" description="Disordered" evidence="3">
    <location>
        <begin position="576"/>
        <end position="604"/>
    </location>
</feature>
<feature type="region of interest" description="Disordered" evidence="3">
    <location>
        <begin position="477"/>
        <end position="539"/>
    </location>
</feature>
<evidence type="ECO:0000256" key="2">
    <source>
        <dbReference type="ARBA" id="ARBA00022801"/>
    </source>
</evidence>
<dbReference type="FunFam" id="3.30.420.10:FF:000100">
    <property type="entry name" value="3'-5' exonuclease/helicase (Wrn), putative"/>
    <property type="match status" value="1"/>
</dbReference>
<feature type="compositionally biased region" description="Low complexity" evidence="3">
    <location>
        <begin position="528"/>
        <end position="539"/>
    </location>
</feature>
<name>A0A0F4Z523_RASE3</name>
<feature type="compositionally biased region" description="Acidic residues" evidence="3">
    <location>
        <begin position="1018"/>
        <end position="1036"/>
    </location>
</feature>
<keyword evidence="2" id="KW-0378">Hydrolase</keyword>
<feature type="region of interest" description="Disordered" evidence="3">
    <location>
        <begin position="617"/>
        <end position="719"/>
    </location>
</feature>
<comment type="caution">
    <text evidence="5">The sequence shown here is derived from an EMBL/GenBank/DDBJ whole genome shotgun (WGS) entry which is preliminary data.</text>
</comment>
<dbReference type="GO" id="GO:0005737">
    <property type="term" value="C:cytoplasm"/>
    <property type="evidence" value="ECO:0007669"/>
    <property type="project" value="TreeGrafter"/>
</dbReference>
<evidence type="ECO:0000259" key="4">
    <source>
        <dbReference type="SMART" id="SM00474"/>
    </source>
</evidence>
<dbReference type="PANTHER" id="PTHR13620:SF104">
    <property type="entry name" value="EXONUCLEASE 3'-5' DOMAIN-CONTAINING PROTEIN 2"/>
    <property type="match status" value="1"/>
</dbReference>
<evidence type="ECO:0000256" key="3">
    <source>
        <dbReference type="SAM" id="MobiDB-lite"/>
    </source>
</evidence>
<feature type="compositionally biased region" description="Polar residues" evidence="3">
    <location>
        <begin position="510"/>
        <end position="520"/>
    </location>
</feature>